<keyword evidence="3" id="KW-0804">Transcription</keyword>
<evidence type="ECO:0000313" key="6">
    <source>
        <dbReference type="Proteomes" id="UP000034189"/>
    </source>
</evidence>
<dbReference type="InterPro" id="IPR000835">
    <property type="entry name" value="HTH_MarR-typ"/>
</dbReference>
<dbReference type="SMART" id="SM00347">
    <property type="entry name" value="HTH_MARR"/>
    <property type="match status" value="1"/>
</dbReference>
<dbReference type="InterPro" id="IPR023187">
    <property type="entry name" value="Tscrpt_reg_MarR-type_CS"/>
</dbReference>
<reference evidence="5 6" key="2">
    <citation type="journal article" date="2016" name="Genome Announc.">
        <title>Genome Sequence of a Gram-Positive Diazotroph, Paenibacillus durus Type Strain ATCC 35681.</title>
        <authorList>
            <person name="Halim M.A."/>
            <person name="Rahman A.Y."/>
            <person name="Sim K.S."/>
            <person name="Yam H.C."/>
            <person name="Rahim A.A."/>
            <person name="Ghazali A.H."/>
            <person name="Najimudin N."/>
        </authorList>
    </citation>
    <scope>NUCLEOTIDE SEQUENCE [LARGE SCALE GENOMIC DNA]</scope>
    <source>
        <strain evidence="5 6">ATCC 35681</strain>
    </source>
</reference>
<keyword evidence="1" id="KW-0805">Transcription regulation</keyword>
<dbReference type="OrthoDB" id="6462103at2"/>
<dbReference type="PATRIC" id="fig|1333534.5.peg.2217"/>
<dbReference type="EMBL" id="CP011114">
    <property type="protein sequence ID" value="AKG34871.1"/>
    <property type="molecule type" value="Genomic_DNA"/>
</dbReference>
<dbReference type="AlphaFoldDB" id="A0A0F7CHY0"/>
<dbReference type="InterPro" id="IPR036390">
    <property type="entry name" value="WH_DNA-bd_sf"/>
</dbReference>
<dbReference type="RefSeq" id="WP_025697675.1">
    <property type="nucleotide sequence ID" value="NZ_ASQQ01000532.1"/>
</dbReference>
<gene>
    <name evidence="5" type="ORF">VK70_10080</name>
</gene>
<dbReference type="PANTHER" id="PTHR42756">
    <property type="entry name" value="TRANSCRIPTIONAL REGULATOR, MARR"/>
    <property type="match status" value="1"/>
</dbReference>
<dbReference type="GO" id="GO:0003677">
    <property type="term" value="F:DNA binding"/>
    <property type="evidence" value="ECO:0007669"/>
    <property type="project" value="UniProtKB-KW"/>
</dbReference>
<evidence type="ECO:0000313" key="5">
    <source>
        <dbReference type="EMBL" id="AKG34871.1"/>
    </source>
</evidence>
<keyword evidence="2" id="KW-0238">DNA-binding</keyword>
<dbReference type="PROSITE" id="PS50995">
    <property type="entry name" value="HTH_MARR_2"/>
    <property type="match status" value="1"/>
</dbReference>
<dbReference type="PRINTS" id="PR00598">
    <property type="entry name" value="HTHMARR"/>
</dbReference>
<evidence type="ECO:0000256" key="3">
    <source>
        <dbReference type="ARBA" id="ARBA00023163"/>
    </source>
</evidence>
<proteinExistence type="predicted"/>
<sequence>MDLLTLAKYVGIFNRQTQAYITTAFSSMDISFSECIFLMNLYDNEGINQEELSSLLFIDKAATARSIKSLEQKGFITREMMKDDRRAKKLFLTNKARENKADFYLLLEKWKDHTTKGMDEETKDVVFKGLQAMAEKSASANLIELSEYTKEGNEDAIKSQTE</sequence>
<dbReference type="GO" id="GO:0003700">
    <property type="term" value="F:DNA-binding transcription factor activity"/>
    <property type="evidence" value="ECO:0007669"/>
    <property type="project" value="InterPro"/>
</dbReference>
<dbReference type="Pfam" id="PF01047">
    <property type="entry name" value="MarR"/>
    <property type="match status" value="1"/>
</dbReference>
<accession>A0A0F7CHY0</accession>
<name>A0A0F7CHY0_PAEDU</name>
<dbReference type="SUPFAM" id="SSF46785">
    <property type="entry name" value="Winged helix' DNA-binding domain"/>
    <property type="match status" value="1"/>
</dbReference>
<organism evidence="5 6">
    <name type="scientific">Paenibacillus durus ATCC 35681</name>
    <dbReference type="NCBI Taxonomy" id="1333534"/>
    <lineage>
        <taxon>Bacteria</taxon>
        <taxon>Bacillati</taxon>
        <taxon>Bacillota</taxon>
        <taxon>Bacilli</taxon>
        <taxon>Bacillales</taxon>
        <taxon>Paenibacillaceae</taxon>
        <taxon>Paenibacillus</taxon>
    </lineage>
</organism>
<dbReference type="PROSITE" id="PS01117">
    <property type="entry name" value="HTH_MARR_1"/>
    <property type="match status" value="1"/>
</dbReference>
<reference evidence="5 6" key="1">
    <citation type="submission" date="2015-03" db="EMBL/GenBank/DDBJ databases">
        <authorList>
            <person name="Abdul Halim M."/>
        </authorList>
    </citation>
    <scope>NUCLEOTIDE SEQUENCE [LARGE SCALE GENOMIC DNA]</scope>
    <source>
        <strain evidence="5 6">ATCC 35681</strain>
    </source>
</reference>
<protein>
    <submittedName>
        <fullName evidence="5">Transcriptional regulator</fullName>
    </submittedName>
</protein>
<dbReference type="HOGENOM" id="CLU_083287_18_0_9"/>
<evidence type="ECO:0000256" key="1">
    <source>
        <dbReference type="ARBA" id="ARBA00023015"/>
    </source>
</evidence>
<dbReference type="Gene3D" id="1.10.10.10">
    <property type="entry name" value="Winged helix-like DNA-binding domain superfamily/Winged helix DNA-binding domain"/>
    <property type="match status" value="1"/>
</dbReference>
<evidence type="ECO:0000259" key="4">
    <source>
        <dbReference type="PROSITE" id="PS50995"/>
    </source>
</evidence>
<evidence type="ECO:0000256" key="2">
    <source>
        <dbReference type="ARBA" id="ARBA00023125"/>
    </source>
</evidence>
<dbReference type="PANTHER" id="PTHR42756:SF2">
    <property type="entry name" value="MARR FAMILY REGULATORY PROTEIN"/>
    <property type="match status" value="1"/>
</dbReference>
<feature type="domain" description="HTH marR-type" evidence="4">
    <location>
        <begin position="1"/>
        <end position="135"/>
    </location>
</feature>
<dbReference type="Proteomes" id="UP000034189">
    <property type="component" value="Chromosome"/>
</dbReference>
<dbReference type="InterPro" id="IPR036388">
    <property type="entry name" value="WH-like_DNA-bd_sf"/>
</dbReference>